<accession>A0A0C2DU77</accession>
<sequence>MKRPAFDSRIPLVIVIIGALSVFLTLGGLNLSMRQLPQSANPAPSAPREVFPQEERAAAGLTWELALSIEENQLRAHLTDHQGRPVTGGQGLLTLAEGSRQLRELPLRETAPGLYVAALPTDLAEQVQARIRIEQAQNHIARSMLIMF</sequence>
<keyword evidence="3" id="KW-1185">Reference proteome</keyword>
<keyword evidence="1" id="KW-1133">Transmembrane helix</keyword>
<evidence type="ECO:0000313" key="2">
    <source>
        <dbReference type="EMBL" id="KIH77004.1"/>
    </source>
</evidence>
<proteinExistence type="predicted"/>
<dbReference type="Pfam" id="PF05751">
    <property type="entry name" value="FixH"/>
    <property type="match status" value="1"/>
</dbReference>
<dbReference type="Proteomes" id="UP000035068">
    <property type="component" value="Unassembled WGS sequence"/>
</dbReference>
<dbReference type="InterPro" id="IPR008620">
    <property type="entry name" value="FixH"/>
</dbReference>
<evidence type="ECO:0000313" key="3">
    <source>
        <dbReference type="Proteomes" id="UP000035068"/>
    </source>
</evidence>
<dbReference type="RefSeq" id="WP_040098204.1">
    <property type="nucleotide sequence ID" value="NZ_JWJD01000002.1"/>
</dbReference>
<name>A0A0C2DU77_9BACT</name>
<protein>
    <submittedName>
        <fullName evidence="2">Uncharacterized protein</fullName>
    </submittedName>
</protein>
<organism evidence="2 3">
    <name type="scientific">Geoalkalibacter ferrihydriticus DSM 17813</name>
    <dbReference type="NCBI Taxonomy" id="1121915"/>
    <lineage>
        <taxon>Bacteria</taxon>
        <taxon>Pseudomonadati</taxon>
        <taxon>Thermodesulfobacteriota</taxon>
        <taxon>Desulfuromonadia</taxon>
        <taxon>Desulfuromonadales</taxon>
        <taxon>Geoalkalibacteraceae</taxon>
        <taxon>Geoalkalibacter</taxon>
    </lineage>
</organism>
<dbReference type="EMBL" id="JWJD01000002">
    <property type="protein sequence ID" value="KIH77004.1"/>
    <property type="molecule type" value="Genomic_DNA"/>
</dbReference>
<dbReference type="AlphaFoldDB" id="A0A0C2DU77"/>
<reference evidence="2 3" key="1">
    <citation type="submission" date="2014-12" db="EMBL/GenBank/DDBJ databases">
        <title>Genomes of Geoalkalibacter ferrihydriticus and Geoalkalibacter subterraneus, two haloalkaliphilic metal-reducing members of the Geobacteraceae.</title>
        <authorList>
            <person name="Badalamenti J.P."/>
            <person name="Torres C.I."/>
            <person name="Krajmalnik-Brown R."/>
            <person name="Bond D.R."/>
        </authorList>
    </citation>
    <scope>NUCLEOTIDE SEQUENCE [LARGE SCALE GENOMIC DNA]</scope>
    <source>
        <strain evidence="2 3">DSM 17813</strain>
    </source>
</reference>
<keyword evidence="1" id="KW-0812">Transmembrane</keyword>
<feature type="transmembrane region" description="Helical" evidence="1">
    <location>
        <begin position="12"/>
        <end position="33"/>
    </location>
</feature>
<keyword evidence="1" id="KW-0472">Membrane</keyword>
<evidence type="ECO:0000256" key="1">
    <source>
        <dbReference type="SAM" id="Phobius"/>
    </source>
</evidence>
<comment type="caution">
    <text evidence="2">The sequence shown here is derived from an EMBL/GenBank/DDBJ whole genome shotgun (WGS) entry which is preliminary data.</text>
</comment>
<gene>
    <name evidence="2" type="ORF">GFER_08040</name>
</gene>